<dbReference type="GO" id="GO:0005829">
    <property type="term" value="C:cytosol"/>
    <property type="evidence" value="ECO:0007669"/>
    <property type="project" value="TreeGrafter"/>
</dbReference>
<gene>
    <name evidence="1" type="ORF">S01H4_39272</name>
</gene>
<feature type="non-terminal residue" evidence="1">
    <location>
        <position position="291"/>
    </location>
</feature>
<sequence>LCQQRLSPRRLILASNRGPIEYYLTEDRQLRSRRGSGGIVTALSSLGKYVELDWIASAMREGDKQAALIAQGKRFKAPIDNENLYLRFVVNPRNTYHKFYSIICNPLLWFLQHYMWNSPRTPNIDHVVHDAWQNGYVPVNQAFAQAVIDEAMGSQPPPIVILNDYHLYLTSAYIRKQMPNLVIQHFIHIPWPSPSYWQLLPSSMRQAILTSLCTTDIVGLQTMRDVHNFLYCCESFIDEAEVDYGLQTVQIDKHIVQVKAYPISVDVAGLKRMVSSARLREYEQKLRQFCG</sequence>
<proteinExistence type="predicted"/>
<dbReference type="Gene3D" id="3.40.50.2000">
    <property type="entry name" value="Glycogen Phosphorylase B"/>
    <property type="match status" value="1"/>
</dbReference>
<dbReference type="PANTHER" id="PTHR10788:SF106">
    <property type="entry name" value="BCDNA.GH08860"/>
    <property type="match status" value="1"/>
</dbReference>
<dbReference type="AlphaFoldDB" id="X1BQL8"/>
<evidence type="ECO:0000313" key="1">
    <source>
        <dbReference type="EMBL" id="GAG98049.1"/>
    </source>
</evidence>
<dbReference type="SUPFAM" id="SSF53756">
    <property type="entry name" value="UDP-Glycosyltransferase/glycogen phosphorylase"/>
    <property type="match status" value="1"/>
</dbReference>
<dbReference type="Pfam" id="PF00982">
    <property type="entry name" value="Glyco_transf_20"/>
    <property type="match status" value="1"/>
</dbReference>
<comment type="caution">
    <text evidence="1">The sequence shown here is derived from an EMBL/GenBank/DDBJ whole genome shotgun (WGS) entry which is preliminary data.</text>
</comment>
<reference evidence="1" key="1">
    <citation type="journal article" date="2014" name="Front. Microbiol.">
        <title>High frequency of phylogenetically diverse reductive dehalogenase-homologous genes in deep subseafloor sedimentary metagenomes.</title>
        <authorList>
            <person name="Kawai M."/>
            <person name="Futagami T."/>
            <person name="Toyoda A."/>
            <person name="Takaki Y."/>
            <person name="Nishi S."/>
            <person name="Hori S."/>
            <person name="Arai W."/>
            <person name="Tsubouchi T."/>
            <person name="Morono Y."/>
            <person name="Uchiyama I."/>
            <person name="Ito T."/>
            <person name="Fujiyama A."/>
            <person name="Inagaki F."/>
            <person name="Takami H."/>
        </authorList>
    </citation>
    <scope>NUCLEOTIDE SEQUENCE</scope>
    <source>
        <strain evidence="1">Expedition CK06-06</strain>
    </source>
</reference>
<dbReference type="GO" id="GO:0005992">
    <property type="term" value="P:trehalose biosynthetic process"/>
    <property type="evidence" value="ECO:0007669"/>
    <property type="project" value="InterPro"/>
</dbReference>
<name>X1BQL8_9ZZZZ</name>
<accession>X1BQL8</accession>
<dbReference type="PANTHER" id="PTHR10788">
    <property type="entry name" value="TREHALOSE-6-PHOSPHATE SYNTHASE"/>
    <property type="match status" value="1"/>
</dbReference>
<organism evidence="1">
    <name type="scientific">marine sediment metagenome</name>
    <dbReference type="NCBI Taxonomy" id="412755"/>
    <lineage>
        <taxon>unclassified sequences</taxon>
        <taxon>metagenomes</taxon>
        <taxon>ecological metagenomes</taxon>
    </lineage>
</organism>
<dbReference type="GO" id="GO:0004805">
    <property type="term" value="F:trehalose-phosphatase activity"/>
    <property type="evidence" value="ECO:0007669"/>
    <property type="project" value="TreeGrafter"/>
</dbReference>
<protein>
    <submittedName>
        <fullName evidence="1">Uncharacterized protein</fullName>
    </submittedName>
</protein>
<dbReference type="InterPro" id="IPR001830">
    <property type="entry name" value="Glyco_trans_20"/>
</dbReference>
<dbReference type="EMBL" id="BART01021255">
    <property type="protein sequence ID" value="GAG98049.1"/>
    <property type="molecule type" value="Genomic_DNA"/>
</dbReference>
<dbReference type="GO" id="GO:0003825">
    <property type="term" value="F:alpha,alpha-trehalose-phosphate synthase (UDP-forming) activity"/>
    <property type="evidence" value="ECO:0007669"/>
    <property type="project" value="TreeGrafter"/>
</dbReference>
<feature type="non-terminal residue" evidence="1">
    <location>
        <position position="1"/>
    </location>
</feature>